<dbReference type="InterPro" id="IPR024704">
    <property type="entry name" value="SMC"/>
</dbReference>
<feature type="coiled-coil region" evidence="10">
    <location>
        <begin position="862"/>
        <end position="931"/>
    </location>
</feature>
<dbReference type="SUPFAM" id="SSF75553">
    <property type="entry name" value="Smc hinge domain"/>
    <property type="match status" value="1"/>
</dbReference>
<dbReference type="GO" id="GO:0005524">
    <property type="term" value="F:ATP binding"/>
    <property type="evidence" value="ECO:0007669"/>
    <property type="project" value="InterPro"/>
</dbReference>
<dbReference type="Proteomes" id="UP000298416">
    <property type="component" value="Unassembled WGS sequence"/>
</dbReference>
<dbReference type="GO" id="GO:0005694">
    <property type="term" value="C:chromosome"/>
    <property type="evidence" value="ECO:0007669"/>
    <property type="project" value="InterPro"/>
</dbReference>
<keyword evidence="7" id="KW-0469">Meiosis</keyword>
<feature type="coiled-coil region" evidence="10">
    <location>
        <begin position="728"/>
        <end position="776"/>
    </location>
</feature>
<evidence type="ECO:0000256" key="8">
    <source>
        <dbReference type="ARBA" id="ARBA00023306"/>
    </source>
</evidence>
<dbReference type="InterPro" id="IPR010935">
    <property type="entry name" value="SMC_hinge"/>
</dbReference>
<dbReference type="Gene3D" id="3.30.70.1620">
    <property type="match status" value="1"/>
</dbReference>
<dbReference type="GO" id="GO:0051301">
    <property type="term" value="P:cell division"/>
    <property type="evidence" value="ECO:0007669"/>
    <property type="project" value="UniProtKB-KW"/>
</dbReference>
<dbReference type="Pfam" id="PF02463">
    <property type="entry name" value="SMC_N"/>
    <property type="match status" value="2"/>
</dbReference>
<evidence type="ECO:0000256" key="4">
    <source>
        <dbReference type="ARBA" id="ARBA00022776"/>
    </source>
</evidence>
<dbReference type="CDD" id="cd03272">
    <property type="entry name" value="ABC_SMC3_euk"/>
    <property type="match status" value="1"/>
</dbReference>
<dbReference type="PANTHER" id="PTHR43977">
    <property type="entry name" value="STRUCTURAL MAINTENANCE OF CHROMOSOMES PROTEIN 3"/>
    <property type="match status" value="1"/>
</dbReference>
<keyword evidence="6 9" id="KW-0539">Nucleus</keyword>
<name>A0A8X8ZV49_SALSN</name>
<reference evidence="12" key="2">
    <citation type="submission" date="2020-08" db="EMBL/GenBank/DDBJ databases">
        <title>Plant Genome Project.</title>
        <authorList>
            <person name="Zhang R.-G."/>
        </authorList>
    </citation>
    <scope>NUCLEOTIDE SEQUENCE</scope>
    <source>
        <strain evidence="12">Huo1</strain>
        <tissue evidence="12">Leaf</tissue>
    </source>
</reference>
<dbReference type="SMART" id="SM00968">
    <property type="entry name" value="SMC_hinge"/>
    <property type="match status" value="1"/>
</dbReference>
<dbReference type="InterPro" id="IPR036277">
    <property type="entry name" value="SMC_hinge_sf"/>
</dbReference>
<keyword evidence="8" id="KW-0131">Cell cycle</keyword>
<comment type="similarity">
    <text evidence="2">Belongs to the SMC family. SMC3 subfamily.</text>
</comment>
<evidence type="ECO:0000256" key="3">
    <source>
        <dbReference type="ARBA" id="ARBA00022618"/>
    </source>
</evidence>
<dbReference type="GO" id="GO:0051276">
    <property type="term" value="P:chromosome organization"/>
    <property type="evidence" value="ECO:0007669"/>
    <property type="project" value="InterPro"/>
</dbReference>
<accession>A0A8X8ZV49</accession>
<dbReference type="InterPro" id="IPR027417">
    <property type="entry name" value="P-loop_NTPase"/>
</dbReference>
<evidence type="ECO:0000256" key="1">
    <source>
        <dbReference type="ARBA" id="ARBA00004123"/>
    </source>
</evidence>
<dbReference type="GO" id="GO:0016887">
    <property type="term" value="F:ATP hydrolysis activity"/>
    <property type="evidence" value="ECO:0007669"/>
    <property type="project" value="InterPro"/>
</dbReference>
<comment type="caution">
    <text evidence="12">The sequence shown here is derived from an EMBL/GenBank/DDBJ whole genome shotgun (WGS) entry which is preliminary data.</text>
</comment>
<keyword evidence="4" id="KW-0498">Mitosis</keyword>
<evidence type="ECO:0000256" key="6">
    <source>
        <dbReference type="ARBA" id="ARBA00023242"/>
    </source>
</evidence>
<keyword evidence="13" id="KW-1185">Reference proteome</keyword>
<dbReference type="Gene3D" id="1.20.1060.20">
    <property type="match status" value="1"/>
</dbReference>
<dbReference type="PIRSF" id="PIRSF005719">
    <property type="entry name" value="SMC"/>
    <property type="match status" value="1"/>
</dbReference>
<reference evidence="12" key="1">
    <citation type="submission" date="2018-01" db="EMBL/GenBank/DDBJ databases">
        <authorList>
            <person name="Mao J.F."/>
        </authorList>
    </citation>
    <scope>NUCLEOTIDE SEQUENCE</scope>
    <source>
        <strain evidence="12">Huo1</strain>
        <tissue evidence="12">Leaf</tissue>
    </source>
</reference>
<evidence type="ECO:0000256" key="9">
    <source>
        <dbReference type="PIRNR" id="PIRNR005719"/>
    </source>
</evidence>
<proteinExistence type="inferred from homology"/>
<keyword evidence="3" id="KW-0132">Cell division</keyword>
<dbReference type="SUPFAM" id="SSF52540">
    <property type="entry name" value="P-loop containing nucleoside triphosphate hydrolases"/>
    <property type="match status" value="1"/>
</dbReference>
<evidence type="ECO:0000259" key="11">
    <source>
        <dbReference type="SMART" id="SM00968"/>
    </source>
</evidence>
<dbReference type="EMBL" id="PNBA02000007">
    <property type="protein sequence ID" value="KAG6417731.1"/>
    <property type="molecule type" value="Genomic_DNA"/>
</dbReference>
<sequence length="1288" mass="149073">MYIKQVVIEGFKSYREQISTETFSPKVNCVVGANGSGKSNFFHAIRFVISDLFHNLRNEERQALLHVCEILGYITYFSDPAYLPLKFEPNTLLCDYQEGAGHQVLSAFVEIVFDNSDNRIPVDKEEVRLRRTIGVKKDEYFLDGKHITKTEVMNLLESAGFSRSNPYYVVQQGKIASLTLMKDSERLDLLKEIGGTRVYEERRRNKRKQIIQVVQYLDDRLRELDEEKEELKKYQQLDRQRKSLEYTIYDKELHDAKQQLAKIDEDRYRVSEKSATMYNSVSDVHEKCKELDKQLKDLSKEAQILSREKEAVEKQKKEAIKKRAKLELDYKDYDDKIRGNIRAKEDAVIQLDLLDREILESNAELARVKKLHDSQIREEEHLTRGIMEREKQLSILYQKQGRATQFASKADRDRWLQKEIKDYEQVLSSNLVQEKKLRDEIEQLNKEIRAQDDYIKGRKDDAAKLESLISGYRQSYNQYKVERDKLHDERKTLWGRESEQAAEIERLKSDVLKAEKSLDHATAGVSALWVSIILVGWIDWLLDGDSQVYNEKMICMIMDMDIRRGLNSVRRICDQHGIGGVYGPVIELLECDEKYFTAVEVTAGNSLFHVVVENDDISTKIIGHLNAQKGGRVTFVPLNRVKAPHVTYPQSSDVIPLLKKLNFLEKYRAAFGQVFAKTVICRDLDVASRVARADGLDCITLEGDQHASLTDQKINELVAEQQKNDAKMAHEKSILEQLKQDVMNAEKQKHSILKSLEKKEKLLSSVLNQIEQNRANIAMKRDEMGTELVDHLTPEEKESLSRLNPEITNLKEQLITCRSNRMETETRKAELEMNLSTNLVRRKEELEAVMLSSDTDVLQAEAELKNQELMDANSLVDQLIQELKSVTQSIDEKNRKMEDIKIEKDKLKRFEDEYQTTLQDEAKELEQLLSKKNIYVAKQEEYSKKIRELGPLSSDAFETLLLKLCFTCNFHTLLSWCFCSTEFRPTSLDFFLMIISCDAQSSHVNKKALDQYVNFTEQREELQKRQAELDAGDEKIKELITVLDMRKDESIERTFKGVAKHFREVFSELVQGGHGFLVMMKKKDMEDADNDLDDDEPRSVETEGRVEKYIGVKVKVSFTGQGETQSMKQLSGGQKTVVALALIFAIQRCDPAPFYLFDEIDAALDPQYRTAVGNMVRRLADMASTQFITTTFRQELVKVADKIYGVTHKNRVSRVNVITKEDALDFIDHDQSHNEVSFSLYCENHVHGRNREVIDYCVPIIAVIWENFYEKQRRIARKKGCKLTTCAR</sequence>
<keyword evidence="5 10" id="KW-0175">Coiled coil</keyword>
<protein>
    <recommendedName>
        <fullName evidence="9">Structural maintenance of chromosomes protein</fullName>
    </recommendedName>
</protein>
<evidence type="ECO:0000256" key="5">
    <source>
        <dbReference type="ARBA" id="ARBA00023054"/>
    </source>
</evidence>
<evidence type="ECO:0000313" key="12">
    <source>
        <dbReference type="EMBL" id="KAG6417731.1"/>
    </source>
</evidence>
<dbReference type="GO" id="GO:0051321">
    <property type="term" value="P:meiotic cell cycle"/>
    <property type="evidence" value="ECO:0007669"/>
    <property type="project" value="UniProtKB-KW"/>
</dbReference>
<gene>
    <name evidence="12" type="ORF">SASPL_119923</name>
</gene>
<feature type="coiled-coil region" evidence="10">
    <location>
        <begin position="281"/>
        <end position="371"/>
    </location>
</feature>
<dbReference type="FunFam" id="3.40.50.300:FF:000370">
    <property type="entry name" value="Structural maintenance of chromosomes 3"/>
    <property type="match status" value="1"/>
</dbReference>
<dbReference type="InterPro" id="IPR003395">
    <property type="entry name" value="RecF/RecN/SMC_N"/>
</dbReference>
<evidence type="ECO:0000256" key="2">
    <source>
        <dbReference type="ARBA" id="ARBA00005917"/>
    </source>
</evidence>
<dbReference type="GO" id="GO:0005634">
    <property type="term" value="C:nucleus"/>
    <property type="evidence" value="ECO:0007669"/>
    <property type="project" value="UniProtKB-SubCell"/>
</dbReference>
<comment type="subcellular location">
    <subcellularLocation>
        <location evidence="1 9">Nucleus</location>
    </subcellularLocation>
</comment>
<evidence type="ECO:0000256" key="10">
    <source>
        <dbReference type="SAM" id="Coils"/>
    </source>
</evidence>
<dbReference type="Gene3D" id="3.40.50.300">
    <property type="entry name" value="P-loop containing nucleotide triphosphate hydrolases"/>
    <property type="match status" value="2"/>
</dbReference>
<dbReference type="InterPro" id="IPR041741">
    <property type="entry name" value="SMC3_ABC_euk"/>
</dbReference>
<feature type="domain" description="SMC hinge" evidence="11">
    <location>
        <begin position="579"/>
        <end position="691"/>
    </location>
</feature>
<dbReference type="Pfam" id="PF06470">
    <property type="entry name" value="SMC_hinge"/>
    <property type="match status" value="1"/>
</dbReference>
<evidence type="ECO:0000256" key="7">
    <source>
        <dbReference type="ARBA" id="ARBA00023254"/>
    </source>
</evidence>
<organism evidence="12">
    <name type="scientific">Salvia splendens</name>
    <name type="common">Scarlet sage</name>
    <dbReference type="NCBI Taxonomy" id="180675"/>
    <lineage>
        <taxon>Eukaryota</taxon>
        <taxon>Viridiplantae</taxon>
        <taxon>Streptophyta</taxon>
        <taxon>Embryophyta</taxon>
        <taxon>Tracheophyta</taxon>
        <taxon>Spermatophyta</taxon>
        <taxon>Magnoliopsida</taxon>
        <taxon>eudicotyledons</taxon>
        <taxon>Gunneridae</taxon>
        <taxon>Pentapetalae</taxon>
        <taxon>asterids</taxon>
        <taxon>lamiids</taxon>
        <taxon>Lamiales</taxon>
        <taxon>Lamiaceae</taxon>
        <taxon>Nepetoideae</taxon>
        <taxon>Mentheae</taxon>
        <taxon>Salviinae</taxon>
        <taxon>Salvia</taxon>
        <taxon>Salvia subgen. Calosphace</taxon>
        <taxon>core Calosphace</taxon>
    </lineage>
</organism>
<feature type="coiled-coil region" evidence="10">
    <location>
        <begin position="427"/>
        <end position="454"/>
    </location>
</feature>
<evidence type="ECO:0000313" key="13">
    <source>
        <dbReference type="Proteomes" id="UP000298416"/>
    </source>
</evidence>